<comment type="caution">
    <text evidence="1">The sequence shown here is derived from an EMBL/GenBank/DDBJ whole genome shotgun (WGS) entry which is preliminary data.</text>
</comment>
<sequence length="304" mass="34382">MNSIPTYLAHFAARAYYDVRQLGTRSRGLYSTRTRQVGLLIAAAFLLLLWVDPRLYHSLKPRDVLRLVPVPAPSLQLVAQLENLNATLFEHYRSHGGSLPEQVFPYQALTRAQQARYKLLSADTDGLYLFTTLIRQVQDQIPDLLAALTVVIEALGPRGVAFSFLEGPSDDLTASVFNDVLQPLLLSLGVPSQRIRIITESPAIDFNNVNRIEALAELRNEALQPLWQDPTLRENVKAIVFFNDVYLKAEHVLEMLYMHQVNGAGMTAAWDWYKREPAYFYDVWVARTVSLSNAFSSSRLYANV</sequence>
<keyword evidence="2" id="KW-1185">Reference proteome</keyword>
<dbReference type="EMBL" id="JASBWV010000001">
    <property type="protein sequence ID" value="KAJ9127929.1"/>
    <property type="molecule type" value="Genomic_DNA"/>
</dbReference>
<organism evidence="1 2">
    <name type="scientific">Naganishia onofrii</name>
    <dbReference type="NCBI Taxonomy" id="1851511"/>
    <lineage>
        <taxon>Eukaryota</taxon>
        <taxon>Fungi</taxon>
        <taxon>Dikarya</taxon>
        <taxon>Basidiomycota</taxon>
        <taxon>Agaricomycotina</taxon>
        <taxon>Tremellomycetes</taxon>
        <taxon>Filobasidiales</taxon>
        <taxon>Filobasidiaceae</taxon>
        <taxon>Naganishia</taxon>
    </lineage>
</organism>
<name>A0ACC2XV69_9TREE</name>
<dbReference type="Proteomes" id="UP001234202">
    <property type="component" value="Unassembled WGS sequence"/>
</dbReference>
<evidence type="ECO:0000313" key="1">
    <source>
        <dbReference type="EMBL" id="KAJ9127929.1"/>
    </source>
</evidence>
<evidence type="ECO:0000313" key="2">
    <source>
        <dbReference type="Proteomes" id="UP001234202"/>
    </source>
</evidence>
<gene>
    <name evidence="1" type="ORF">QFC24_000214</name>
</gene>
<reference evidence="1" key="1">
    <citation type="submission" date="2023-04" db="EMBL/GenBank/DDBJ databases">
        <title>Draft Genome sequencing of Naganishia species isolated from polar environments using Oxford Nanopore Technology.</title>
        <authorList>
            <person name="Leo P."/>
            <person name="Venkateswaran K."/>
        </authorList>
    </citation>
    <scope>NUCLEOTIDE SEQUENCE</scope>
    <source>
        <strain evidence="1">DBVPG 5303</strain>
    </source>
</reference>
<accession>A0ACC2XV69</accession>
<protein>
    <submittedName>
        <fullName evidence="1">Uncharacterized protein</fullName>
    </submittedName>
</protein>
<proteinExistence type="predicted"/>